<proteinExistence type="predicted"/>
<dbReference type="Proteomes" id="UP001164286">
    <property type="component" value="Unassembled WGS sequence"/>
</dbReference>
<comment type="caution">
    <text evidence="2">The sequence shown here is derived from an EMBL/GenBank/DDBJ whole genome shotgun (WGS) entry which is preliminary data.</text>
</comment>
<feature type="compositionally biased region" description="Pro residues" evidence="1">
    <location>
        <begin position="228"/>
        <end position="249"/>
    </location>
</feature>
<name>A0AA38HDT4_9TREE</name>
<dbReference type="EMBL" id="JAKWFO010000003">
    <property type="protein sequence ID" value="KAI9638523.1"/>
    <property type="molecule type" value="Genomic_DNA"/>
</dbReference>
<feature type="compositionally biased region" description="Low complexity" evidence="1">
    <location>
        <begin position="21"/>
        <end position="31"/>
    </location>
</feature>
<feature type="region of interest" description="Disordered" evidence="1">
    <location>
        <begin position="400"/>
        <end position="575"/>
    </location>
</feature>
<feature type="compositionally biased region" description="Polar residues" evidence="1">
    <location>
        <begin position="451"/>
        <end position="461"/>
    </location>
</feature>
<accession>A0AA38HDT4</accession>
<feature type="compositionally biased region" description="Polar residues" evidence="1">
    <location>
        <begin position="47"/>
        <end position="60"/>
    </location>
</feature>
<sequence>MQAYYALPSPTRSATARRRSSSAASASPLPTHRNPLSPLTVDPAYSTIITDSPQSTSTSHVFPPTGIPPSTYPSPYLPRTPQGQRPHGIEDSLSQVDESGAEERDFPTVSQSSRAPLLAVKEKDFAEDQTDDVNQSRATRNVGHGRAAAERRDDSDSAASHIFVDPPDDPRQRTSSAGPSRTSGAPPSPTMVQPTKQRPVDPSYLPRPGPADAYISQFLTPITGPFGTQPPSPEPGDAPLPSLLRPPIPLRAASAPGVPLSALAASSPISPPQAEPEPAEGAQPLFRIFSAQLDVTAEEMVRRLKAHLGEVLKVQEEVGSMHLKLEGLGTQTGPGGGRDVDVNASVEMRKKEDRDRSGEGEGPDGPEVGGMVDSREKGVEEIMERLSSLSETLRLYHHLGTPKLSFPPTSKPSSAYPTSLASSPLTPAPPPIATSSPSSSISRNPARRGPQSPTRLNTKVPTTLVRGDVRSATLGFEPLRSPTSPIHSQSKAQLRHAPKVHSNLDQVTTADEGEEDSEQGERSRSIGGNGNERGLMRAPDRKPGDVWLEGKKRDIGDGEGFTSSPMGMRDPTRPW</sequence>
<reference evidence="2" key="1">
    <citation type="journal article" date="2022" name="G3 (Bethesda)">
        <title>High quality genome of the basidiomycete yeast Dioszegia hungarica PDD-24b-2 isolated from cloud water.</title>
        <authorList>
            <person name="Jarrige D."/>
            <person name="Haridas S."/>
            <person name="Bleykasten-Grosshans C."/>
            <person name="Joly M."/>
            <person name="Nadalig T."/>
            <person name="Sancelme M."/>
            <person name="Vuilleumier S."/>
            <person name="Grigoriev I.V."/>
            <person name="Amato P."/>
            <person name="Bringel F."/>
        </authorList>
    </citation>
    <scope>NUCLEOTIDE SEQUENCE</scope>
    <source>
        <strain evidence="2">PDD-24b-2</strain>
    </source>
</reference>
<feature type="region of interest" description="Disordered" evidence="1">
    <location>
        <begin position="326"/>
        <end position="385"/>
    </location>
</feature>
<feature type="compositionally biased region" description="Polar residues" evidence="1">
    <location>
        <begin position="173"/>
        <end position="196"/>
    </location>
</feature>
<feature type="compositionally biased region" description="Low complexity" evidence="1">
    <location>
        <begin position="250"/>
        <end position="268"/>
    </location>
</feature>
<gene>
    <name evidence="2" type="ORF">MKK02DRAFT_42919</name>
</gene>
<feature type="region of interest" description="Disordered" evidence="1">
    <location>
        <begin position="1"/>
        <end position="282"/>
    </location>
</feature>
<evidence type="ECO:0000256" key="1">
    <source>
        <dbReference type="SAM" id="MobiDB-lite"/>
    </source>
</evidence>
<keyword evidence="3" id="KW-1185">Reference proteome</keyword>
<protein>
    <submittedName>
        <fullName evidence="2">Uncharacterized protein</fullName>
    </submittedName>
</protein>
<feature type="compositionally biased region" description="Basic and acidic residues" evidence="1">
    <location>
        <begin position="347"/>
        <end position="359"/>
    </location>
</feature>
<dbReference type="RefSeq" id="XP_052948300.1">
    <property type="nucleotide sequence ID" value="XM_053092207.1"/>
</dbReference>
<feature type="compositionally biased region" description="Low complexity" evidence="1">
    <location>
        <begin position="433"/>
        <end position="442"/>
    </location>
</feature>
<feature type="compositionally biased region" description="Pro residues" evidence="1">
    <location>
        <begin position="65"/>
        <end position="78"/>
    </location>
</feature>
<dbReference type="AlphaFoldDB" id="A0AA38HDT4"/>
<evidence type="ECO:0000313" key="3">
    <source>
        <dbReference type="Proteomes" id="UP001164286"/>
    </source>
</evidence>
<feature type="compositionally biased region" description="Basic and acidic residues" evidence="1">
    <location>
        <begin position="373"/>
        <end position="384"/>
    </location>
</feature>
<dbReference type="GeneID" id="77731412"/>
<feature type="compositionally biased region" description="Polar residues" evidence="1">
    <location>
        <begin position="481"/>
        <end position="492"/>
    </location>
</feature>
<evidence type="ECO:0000313" key="2">
    <source>
        <dbReference type="EMBL" id="KAI9638523.1"/>
    </source>
</evidence>
<organism evidence="2 3">
    <name type="scientific">Dioszegia hungarica</name>
    <dbReference type="NCBI Taxonomy" id="4972"/>
    <lineage>
        <taxon>Eukaryota</taxon>
        <taxon>Fungi</taxon>
        <taxon>Dikarya</taxon>
        <taxon>Basidiomycota</taxon>
        <taxon>Agaricomycotina</taxon>
        <taxon>Tremellomycetes</taxon>
        <taxon>Tremellales</taxon>
        <taxon>Bulleribasidiaceae</taxon>
        <taxon>Dioszegia</taxon>
    </lineage>
</organism>
<feature type="compositionally biased region" description="Polar residues" evidence="1">
    <location>
        <begin position="407"/>
        <end position="416"/>
    </location>
</feature>
<feature type="compositionally biased region" description="Basic and acidic residues" evidence="1">
    <location>
        <begin position="534"/>
        <end position="556"/>
    </location>
</feature>